<proteinExistence type="predicted"/>
<protein>
    <submittedName>
        <fullName evidence="2">Uncharacterized protein</fullName>
    </submittedName>
</protein>
<comment type="caution">
    <text evidence="2">The sequence shown here is derived from an EMBL/GenBank/DDBJ whole genome shotgun (WGS) entry which is preliminary data.</text>
</comment>
<sequence>MSDILFDIHKGMRVEDAHGHEIGTVEWVHLSDETPSTPTADAGGTEPLSNERKSSFVDLILDAFRTDEIPQVLHDRMLREGFIRLDADGMFAADRYVLAEQVASVSGDCVKLNVERDALIKER</sequence>
<name>A0A084UCY1_9HYPH</name>
<keyword evidence="3" id="KW-1185">Reference proteome</keyword>
<evidence type="ECO:0000256" key="1">
    <source>
        <dbReference type="SAM" id="MobiDB-lite"/>
    </source>
</evidence>
<evidence type="ECO:0000313" key="2">
    <source>
        <dbReference type="EMBL" id="KFB10817.1"/>
    </source>
</evidence>
<dbReference type="Proteomes" id="UP000053675">
    <property type="component" value="Unassembled WGS sequence"/>
</dbReference>
<gene>
    <name evidence="2" type="ORF">EL18_01857</name>
</gene>
<dbReference type="OrthoDB" id="4947588at2"/>
<dbReference type="eggNOG" id="ENOG50348AK">
    <property type="taxonomic scope" value="Bacteria"/>
</dbReference>
<dbReference type="PATRIC" id="fig|472175.3.peg.1865"/>
<evidence type="ECO:0000313" key="3">
    <source>
        <dbReference type="Proteomes" id="UP000053675"/>
    </source>
</evidence>
<reference evidence="2 3" key="1">
    <citation type="submission" date="2014-05" db="EMBL/GenBank/DDBJ databases">
        <title>Draft Genome Sequence of Nitratireductor basaltis Strain UMTGB225, A Marine Bacterium Isolated from Green Barrel Tunicate.</title>
        <authorList>
            <person name="Gan H.Y."/>
        </authorList>
    </citation>
    <scope>NUCLEOTIDE SEQUENCE [LARGE SCALE GENOMIC DNA]</scope>
    <source>
        <strain evidence="2 3">UMTGB225</strain>
    </source>
</reference>
<organism evidence="2 3">
    <name type="scientific">Nitratireductor basaltis</name>
    <dbReference type="NCBI Taxonomy" id="472175"/>
    <lineage>
        <taxon>Bacteria</taxon>
        <taxon>Pseudomonadati</taxon>
        <taxon>Pseudomonadota</taxon>
        <taxon>Alphaproteobacteria</taxon>
        <taxon>Hyphomicrobiales</taxon>
        <taxon>Phyllobacteriaceae</taxon>
        <taxon>Nitratireductor</taxon>
    </lineage>
</organism>
<dbReference type="RefSeq" id="WP_036482094.1">
    <property type="nucleotide sequence ID" value="NZ_JMQM01000001.1"/>
</dbReference>
<dbReference type="EMBL" id="JMQM01000001">
    <property type="protein sequence ID" value="KFB10817.1"/>
    <property type="molecule type" value="Genomic_DNA"/>
</dbReference>
<dbReference type="AlphaFoldDB" id="A0A084UCY1"/>
<accession>A0A084UCY1</accession>
<feature type="region of interest" description="Disordered" evidence="1">
    <location>
        <begin position="29"/>
        <end position="50"/>
    </location>
</feature>